<dbReference type="InterPro" id="IPR013805">
    <property type="entry name" value="GrpE_CC"/>
</dbReference>
<evidence type="ECO:0000256" key="1">
    <source>
        <dbReference type="ARBA" id="ARBA00004496"/>
    </source>
</evidence>
<protein>
    <recommendedName>
        <fullName evidence="8 10">Protein GrpE</fullName>
    </recommendedName>
    <alternativeName>
        <fullName evidence="9 10">HSP-70 cofactor</fullName>
    </alternativeName>
</protein>
<organism evidence="14 15">
    <name type="scientific">Candidatus Coprosoma intestinipullorum</name>
    <dbReference type="NCBI Taxonomy" id="2840752"/>
    <lineage>
        <taxon>Bacteria</taxon>
        <taxon>Bacillati</taxon>
        <taxon>Bacillota</taxon>
        <taxon>Bacillota incertae sedis</taxon>
        <taxon>Candidatus Coprosoma</taxon>
    </lineage>
</organism>
<name>A0A9D0ZRS5_9FIRM</name>
<comment type="subunit">
    <text evidence="3 10">Homodimer.</text>
</comment>
<dbReference type="Proteomes" id="UP000886786">
    <property type="component" value="Unassembled WGS sequence"/>
</dbReference>
<reference evidence="14" key="1">
    <citation type="submission" date="2020-10" db="EMBL/GenBank/DDBJ databases">
        <authorList>
            <person name="Gilroy R."/>
        </authorList>
    </citation>
    <scope>NUCLEOTIDE SEQUENCE</scope>
    <source>
        <strain evidence="14">CHK147-3167</strain>
    </source>
</reference>
<dbReference type="FunFam" id="2.30.22.10:FF:000001">
    <property type="entry name" value="Protein GrpE"/>
    <property type="match status" value="1"/>
</dbReference>
<evidence type="ECO:0000256" key="2">
    <source>
        <dbReference type="ARBA" id="ARBA00009054"/>
    </source>
</evidence>
<comment type="similarity">
    <text evidence="2 10 12">Belongs to the GrpE family.</text>
</comment>
<comment type="caution">
    <text evidence="14">The sequence shown here is derived from an EMBL/GenBank/DDBJ whole genome shotgun (WGS) entry which is preliminary data.</text>
</comment>
<dbReference type="NCBIfam" id="NF010738">
    <property type="entry name" value="PRK14140.1"/>
    <property type="match status" value="1"/>
</dbReference>
<evidence type="ECO:0000256" key="9">
    <source>
        <dbReference type="ARBA" id="ARBA00076414"/>
    </source>
</evidence>
<comment type="subcellular location">
    <subcellularLocation>
        <location evidence="1 10">Cytoplasm</location>
    </subcellularLocation>
</comment>
<dbReference type="Pfam" id="PF01025">
    <property type="entry name" value="GrpE"/>
    <property type="match status" value="1"/>
</dbReference>
<keyword evidence="5 10" id="KW-0346">Stress response</keyword>
<evidence type="ECO:0000256" key="8">
    <source>
        <dbReference type="ARBA" id="ARBA00072274"/>
    </source>
</evidence>
<dbReference type="GO" id="GO:0042803">
    <property type="term" value="F:protein homodimerization activity"/>
    <property type="evidence" value="ECO:0007669"/>
    <property type="project" value="InterPro"/>
</dbReference>
<dbReference type="PRINTS" id="PR00773">
    <property type="entry name" value="GRPEPROTEIN"/>
</dbReference>
<comment type="function">
    <text evidence="7 10 11">Participates actively in the response to hyperosmotic and heat shock by preventing the aggregation of stress-denatured proteins, in association with DnaK and GrpE. It is the nucleotide exchange factor for DnaK and may function as a thermosensor. Unfolded proteins bind initially to DnaJ; upon interaction with the DnaJ-bound protein, DnaK hydrolyzes its bound ATP, resulting in the formation of a stable complex. GrpE releases ADP from DnaK; ATP binding to DnaK triggers the release of the substrate protein, thus completing the reaction cycle. Several rounds of ATP-dependent interactions between DnaJ, DnaK and GrpE are required for fully efficient folding.</text>
</comment>
<dbReference type="PANTHER" id="PTHR21237">
    <property type="entry name" value="GRPE PROTEIN"/>
    <property type="match status" value="1"/>
</dbReference>
<evidence type="ECO:0000313" key="15">
    <source>
        <dbReference type="Proteomes" id="UP000886786"/>
    </source>
</evidence>
<sequence>MSEEEKKHHDKDDYKKDKHYKEHDDHKKHDYDKHKHDKHDGHKYDYDKHEKQDEHKKNHDDKLEKQNEENLKKIKDLQEALLRTQADNVNYRKRKDEEVAKRLEYANEDLVKEILPVVDNFERAISLDDDNLDDELSKFLQGFKMIYCHLVDILNKYDVKAIDGANKPFDPKYHQAVLTEKVDGMESGMVIEVMQKGYLFKDKVIRPAMVKVSE</sequence>
<dbReference type="GO" id="GO:0005737">
    <property type="term" value="C:cytoplasm"/>
    <property type="evidence" value="ECO:0007669"/>
    <property type="project" value="UniProtKB-SubCell"/>
</dbReference>
<dbReference type="PANTHER" id="PTHR21237:SF23">
    <property type="entry name" value="GRPE PROTEIN HOMOLOG, MITOCHONDRIAL"/>
    <property type="match status" value="1"/>
</dbReference>
<dbReference type="Gene3D" id="3.90.20.20">
    <property type="match status" value="1"/>
</dbReference>
<proteinExistence type="inferred from homology"/>
<dbReference type="EMBL" id="DVFV01000098">
    <property type="protein sequence ID" value="HIQ91085.1"/>
    <property type="molecule type" value="Genomic_DNA"/>
</dbReference>
<dbReference type="GO" id="GO:0000774">
    <property type="term" value="F:adenyl-nucleotide exchange factor activity"/>
    <property type="evidence" value="ECO:0007669"/>
    <property type="project" value="InterPro"/>
</dbReference>
<keyword evidence="6 10" id="KW-0143">Chaperone</keyword>
<dbReference type="GO" id="GO:0051087">
    <property type="term" value="F:protein-folding chaperone binding"/>
    <property type="evidence" value="ECO:0007669"/>
    <property type="project" value="InterPro"/>
</dbReference>
<dbReference type="InterPro" id="IPR000740">
    <property type="entry name" value="GrpE"/>
</dbReference>
<dbReference type="AlphaFoldDB" id="A0A9D0ZRS5"/>
<reference evidence="14" key="2">
    <citation type="journal article" date="2021" name="PeerJ">
        <title>Extensive microbial diversity within the chicken gut microbiome revealed by metagenomics and culture.</title>
        <authorList>
            <person name="Gilroy R."/>
            <person name="Ravi A."/>
            <person name="Getino M."/>
            <person name="Pursley I."/>
            <person name="Horton D.L."/>
            <person name="Alikhan N.F."/>
            <person name="Baker D."/>
            <person name="Gharbi K."/>
            <person name="Hall N."/>
            <person name="Watson M."/>
            <person name="Adriaenssens E.M."/>
            <person name="Foster-Nyarko E."/>
            <person name="Jarju S."/>
            <person name="Secka A."/>
            <person name="Antonio M."/>
            <person name="Oren A."/>
            <person name="Chaudhuri R.R."/>
            <person name="La Ragione R."/>
            <person name="Hildebrand F."/>
            <person name="Pallen M.J."/>
        </authorList>
    </citation>
    <scope>NUCLEOTIDE SEQUENCE</scope>
    <source>
        <strain evidence="14">CHK147-3167</strain>
    </source>
</reference>
<dbReference type="SUPFAM" id="SSF58014">
    <property type="entry name" value="Coiled-coil domain of nucleotide exchange factor GrpE"/>
    <property type="match status" value="1"/>
</dbReference>
<dbReference type="GO" id="GO:0006457">
    <property type="term" value="P:protein folding"/>
    <property type="evidence" value="ECO:0007669"/>
    <property type="project" value="InterPro"/>
</dbReference>
<evidence type="ECO:0000256" key="6">
    <source>
        <dbReference type="ARBA" id="ARBA00023186"/>
    </source>
</evidence>
<keyword evidence="4 10" id="KW-0963">Cytoplasm</keyword>
<dbReference type="SUPFAM" id="SSF51064">
    <property type="entry name" value="Head domain of nucleotide exchange factor GrpE"/>
    <property type="match status" value="1"/>
</dbReference>
<evidence type="ECO:0000256" key="11">
    <source>
        <dbReference type="RuleBase" id="RU000639"/>
    </source>
</evidence>
<dbReference type="GO" id="GO:0051082">
    <property type="term" value="F:unfolded protein binding"/>
    <property type="evidence" value="ECO:0007669"/>
    <property type="project" value="TreeGrafter"/>
</dbReference>
<evidence type="ECO:0000256" key="10">
    <source>
        <dbReference type="HAMAP-Rule" id="MF_01151"/>
    </source>
</evidence>
<evidence type="ECO:0000256" key="4">
    <source>
        <dbReference type="ARBA" id="ARBA00022490"/>
    </source>
</evidence>
<evidence type="ECO:0000256" key="12">
    <source>
        <dbReference type="RuleBase" id="RU004478"/>
    </source>
</evidence>
<dbReference type="Gene3D" id="2.30.22.10">
    <property type="entry name" value="Head domain of nucleotide exchange factor GrpE"/>
    <property type="match status" value="1"/>
</dbReference>
<accession>A0A9D0ZRS5</accession>
<evidence type="ECO:0000256" key="7">
    <source>
        <dbReference type="ARBA" id="ARBA00053401"/>
    </source>
</evidence>
<dbReference type="HAMAP" id="MF_01151">
    <property type="entry name" value="GrpE"/>
    <property type="match status" value="1"/>
</dbReference>
<dbReference type="PROSITE" id="PS01071">
    <property type="entry name" value="GRPE"/>
    <property type="match status" value="1"/>
</dbReference>
<gene>
    <name evidence="10 14" type="primary">grpE</name>
    <name evidence="14" type="ORF">IAB27_05640</name>
</gene>
<feature type="region of interest" description="Disordered" evidence="13">
    <location>
        <begin position="1"/>
        <end position="65"/>
    </location>
</feature>
<evidence type="ECO:0000256" key="13">
    <source>
        <dbReference type="SAM" id="MobiDB-lite"/>
    </source>
</evidence>
<evidence type="ECO:0000256" key="3">
    <source>
        <dbReference type="ARBA" id="ARBA00011738"/>
    </source>
</evidence>
<evidence type="ECO:0000256" key="5">
    <source>
        <dbReference type="ARBA" id="ARBA00023016"/>
    </source>
</evidence>
<evidence type="ECO:0000313" key="14">
    <source>
        <dbReference type="EMBL" id="HIQ91085.1"/>
    </source>
</evidence>
<dbReference type="InterPro" id="IPR009012">
    <property type="entry name" value="GrpE_head"/>
</dbReference>
<dbReference type="CDD" id="cd00446">
    <property type="entry name" value="GrpE"/>
    <property type="match status" value="1"/>
</dbReference>